<gene>
    <name evidence="1" type="ORF">V6N12_048169</name>
</gene>
<keyword evidence="2" id="KW-1185">Reference proteome</keyword>
<accession>A0ABR2EHZ7</accession>
<organism evidence="1 2">
    <name type="scientific">Hibiscus sabdariffa</name>
    <name type="common">roselle</name>
    <dbReference type="NCBI Taxonomy" id="183260"/>
    <lineage>
        <taxon>Eukaryota</taxon>
        <taxon>Viridiplantae</taxon>
        <taxon>Streptophyta</taxon>
        <taxon>Embryophyta</taxon>
        <taxon>Tracheophyta</taxon>
        <taxon>Spermatophyta</taxon>
        <taxon>Magnoliopsida</taxon>
        <taxon>eudicotyledons</taxon>
        <taxon>Gunneridae</taxon>
        <taxon>Pentapetalae</taxon>
        <taxon>rosids</taxon>
        <taxon>malvids</taxon>
        <taxon>Malvales</taxon>
        <taxon>Malvaceae</taxon>
        <taxon>Malvoideae</taxon>
        <taxon>Hibiscus</taxon>
    </lineage>
</organism>
<protein>
    <submittedName>
        <fullName evidence="1">Uncharacterized protein</fullName>
    </submittedName>
</protein>
<sequence length="169" mass="17950">MGVYLATEVRANRGSNKCCVAPSYQGSLGSRNADKRDLTSTAGLGWTAQVIEMGLGIGTTYSGSNREQQFHHKVGDSKKSLVTATPTGDASGARRIVSAESQSDSQYGVCRSGISTRASGLGLMLVESAIAIQIVINIDNEESRNHIVAFSRPAEPSLDLHPVSYLHII</sequence>
<evidence type="ECO:0000313" key="2">
    <source>
        <dbReference type="Proteomes" id="UP001472677"/>
    </source>
</evidence>
<reference evidence="1 2" key="1">
    <citation type="journal article" date="2024" name="G3 (Bethesda)">
        <title>Genome assembly of Hibiscus sabdariffa L. provides insights into metabolisms of medicinal natural products.</title>
        <authorList>
            <person name="Kim T."/>
        </authorList>
    </citation>
    <scope>NUCLEOTIDE SEQUENCE [LARGE SCALE GENOMIC DNA]</scope>
    <source>
        <strain evidence="1">TK-2024</strain>
        <tissue evidence="1">Old leaves</tissue>
    </source>
</reference>
<evidence type="ECO:0000313" key="1">
    <source>
        <dbReference type="EMBL" id="KAK8561093.1"/>
    </source>
</evidence>
<dbReference type="EMBL" id="JBBPBM010000013">
    <property type="protein sequence ID" value="KAK8561093.1"/>
    <property type="molecule type" value="Genomic_DNA"/>
</dbReference>
<name>A0ABR2EHZ7_9ROSI</name>
<proteinExistence type="predicted"/>
<dbReference type="Proteomes" id="UP001472677">
    <property type="component" value="Unassembled WGS sequence"/>
</dbReference>
<comment type="caution">
    <text evidence="1">The sequence shown here is derived from an EMBL/GenBank/DDBJ whole genome shotgun (WGS) entry which is preliminary data.</text>
</comment>